<keyword evidence="5 11" id="KW-0460">Magnesium</keyword>
<comment type="caution">
    <text evidence="11">Lacks conserved residue(s) required for the propagation of feature annotation.</text>
</comment>
<dbReference type="InterPro" id="IPR029001">
    <property type="entry name" value="ITPase-like_fam"/>
</dbReference>
<protein>
    <recommendedName>
        <fullName evidence="11">Probable inosine/xanthosine triphosphatase</fullName>
        <shortName evidence="11">ITPase/XTPase</shortName>
        <ecNumber evidence="11">3.6.1.73</ecNumber>
    </recommendedName>
    <alternativeName>
        <fullName evidence="11">Non-canonical purine NTP phosphatase</fullName>
    </alternativeName>
    <alternativeName>
        <fullName evidence="11">Non-standard purine NTP phosphatase</fullName>
    </alternativeName>
    <alternativeName>
        <fullName evidence="11">Nucleoside-triphosphate phosphatase</fullName>
        <shortName evidence="11">NTPase</shortName>
    </alternativeName>
</protein>
<evidence type="ECO:0000256" key="2">
    <source>
        <dbReference type="ARBA" id="ARBA00022723"/>
    </source>
</evidence>
<keyword evidence="3 11" id="KW-0547">Nucleotide-binding</keyword>
<evidence type="ECO:0000256" key="8">
    <source>
        <dbReference type="ARBA" id="ARBA00048174"/>
    </source>
</evidence>
<dbReference type="GO" id="GO:0000166">
    <property type="term" value="F:nucleotide binding"/>
    <property type="evidence" value="ECO:0007669"/>
    <property type="project" value="UniProtKB-KW"/>
</dbReference>
<dbReference type="EC" id="3.6.1.73" evidence="11"/>
<accession>A0A455SQR5</accession>
<evidence type="ECO:0000256" key="3">
    <source>
        <dbReference type="ARBA" id="ARBA00022741"/>
    </source>
</evidence>
<keyword evidence="6 11" id="KW-0546">Nucleotide metabolism</keyword>
<dbReference type="GO" id="GO:0103023">
    <property type="term" value="F:ITPase activity"/>
    <property type="evidence" value="ECO:0007669"/>
    <property type="project" value="UniProtKB-EC"/>
</dbReference>
<evidence type="ECO:0000256" key="11">
    <source>
        <dbReference type="HAMAP-Rule" id="MF_00648"/>
    </source>
</evidence>
<comment type="function">
    <text evidence="11">Phosphatase that hydrolyzes non-canonical purine nucleotides such as XTP and ITP to their respective diphosphate derivatives. Probably excludes non-canonical purines from DNA/RNA precursor pool, thus preventing their incorporation into DNA/RNA and avoiding chromosomal lesions.</text>
</comment>
<keyword evidence="4 11" id="KW-0378">Hydrolase</keyword>
<keyword evidence="7 11" id="KW-0464">Manganese</keyword>
<comment type="similarity">
    <text evidence="10 11">Belongs to the YjjX NTPase family.</text>
</comment>
<dbReference type="InterPro" id="IPR026533">
    <property type="entry name" value="NTPase/PRRC1"/>
</dbReference>
<comment type="catalytic activity">
    <reaction evidence="9 11">
        <text>XTP + H2O = XDP + phosphate + H(+)</text>
        <dbReference type="Rhea" id="RHEA:28406"/>
        <dbReference type="ChEBI" id="CHEBI:15377"/>
        <dbReference type="ChEBI" id="CHEBI:15378"/>
        <dbReference type="ChEBI" id="CHEBI:43474"/>
        <dbReference type="ChEBI" id="CHEBI:59884"/>
        <dbReference type="ChEBI" id="CHEBI:61314"/>
        <dbReference type="EC" id="3.6.1.73"/>
    </reaction>
</comment>
<proteinExistence type="inferred from homology"/>
<evidence type="ECO:0000256" key="1">
    <source>
        <dbReference type="ARBA" id="ARBA00001936"/>
    </source>
</evidence>
<dbReference type="EMBL" id="AP019376">
    <property type="protein sequence ID" value="BBH89956.1"/>
    <property type="molecule type" value="Genomic_DNA"/>
</dbReference>
<evidence type="ECO:0000256" key="9">
    <source>
        <dbReference type="ARBA" id="ARBA00048781"/>
    </source>
</evidence>
<reference evidence="13" key="1">
    <citation type="submission" date="2018-12" db="EMBL/GenBank/DDBJ databases">
        <title>Novel natural products biosynthetic potential of the class Ktedonobacteria.</title>
        <authorList>
            <person name="Zheng Y."/>
            <person name="Saitou A."/>
            <person name="Wang C.M."/>
            <person name="Toyoda A."/>
            <person name="Minakuchi Y."/>
            <person name="Sekiguchi Y."/>
            <person name="Ueda K."/>
            <person name="Takano H."/>
            <person name="Sakai Y."/>
            <person name="Yokota A."/>
            <person name="Yabe S."/>
        </authorList>
    </citation>
    <scope>NUCLEOTIDE SEQUENCE</scope>
    <source>
        <strain evidence="13">COM3</strain>
    </source>
</reference>
<feature type="domain" description="Non-canonical purine NTP phosphatase/PRRC1" evidence="12">
    <location>
        <begin position="8"/>
        <end position="171"/>
    </location>
</feature>
<evidence type="ECO:0000256" key="5">
    <source>
        <dbReference type="ARBA" id="ARBA00022842"/>
    </source>
</evidence>
<dbReference type="GO" id="GO:0009117">
    <property type="term" value="P:nucleotide metabolic process"/>
    <property type="evidence" value="ECO:0007669"/>
    <property type="project" value="UniProtKB-KW"/>
</dbReference>
<dbReference type="SUPFAM" id="SSF52972">
    <property type="entry name" value="ITPase-like"/>
    <property type="match status" value="1"/>
</dbReference>
<organism evidence="13">
    <name type="scientific">Thermosporothrix sp. COM3</name>
    <dbReference type="NCBI Taxonomy" id="2490863"/>
    <lineage>
        <taxon>Bacteria</taxon>
        <taxon>Bacillati</taxon>
        <taxon>Chloroflexota</taxon>
        <taxon>Ktedonobacteria</taxon>
        <taxon>Ktedonobacterales</taxon>
        <taxon>Thermosporotrichaceae</taxon>
        <taxon>Thermosporothrix</taxon>
    </lineage>
</organism>
<keyword evidence="2 11" id="KW-0479">Metal-binding</keyword>
<comment type="subunit">
    <text evidence="11">Homodimer.</text>
</comment>
<comment type="cofactor">
    <cofactor evidence="11">
        <name>Mg(2+)</name>
        <dbReference type="ChEBI" id="CHEBI:18420"/>
    </cofactor>
    <cofactor evidence="11">
        <name>Mn(2+)</name>
        <dbReference type="ChEBI" id="CHEBI:29035"/>
    </cofactor>
    <text evidence="11">Binds 1 divalent metal cation per subunit; can use either Mg(2+) or Mn(2+).</text>
</comment>
<gene>
    <name evidence="13" type="ORF">KTC_47070</name>
</gene>
<dbReference type="GO" id="GO:0046872">
    <property type="term" value="F:metal ion binding"/>
    <property type="evidence" value="ECO:0007669"/>
    <property type="project" value="UniProtKB-KW"/>
</dbReference>
<evidence type="ECO:0000256" key="7">
    <source>
        <dbReference type="ARBA" id="ARBA00023211"/>
    </source>
</evidence>
<dbReference type="NCBIfam" id="TIGR00258">
    <property type="entry name" value="inosine/xanthosine triphosphatase"/>
    <property type="match status" value="1"/>
</dbReference>
<evidence type="ECO:0000256" key="10">
    <source>
        <dbReference type="ARBA" id="ARBA00060855"/>
    </source>
</evidence>
<sequence length="176" mass="19118">MNTFVAVGSTNPVKIAAVHQAFQQVWPESIWQIEGVSVTSDVSAQPMSNEECITGARNRARKALQTLKADYGVGLEGGLFQVGDAWFNTGWIVVIDAAGREGIGATIAMATPERVMRFIQEGMELGDICDRLFHQENSKQGDGYFGLLTQNAVTRTTGYTQGVLSALARFLSPELF</sequence>
<dbReference type="FunFam" id="3.90.950.10:FF:000002">
    <property type="entry name" value="Inosine/xanthosine triphosphatase"/>
    <property type="match status" value="1"/>
</dbReference>
<name>A0A455SQR5_9CHLR</name>
<evidence type="ECO:0000256" key="6">
    <source>
        <dbReference type="ARBA" id="ARBA00023080"/>
    </source>
</evidence>
<evidence type="ECO:0000256" key="4">
    <source>
        <dbReference type="ARBA" id="ARBA00022801"/>
    </source>
</evidence>
<comment type="catalytic activity">
    <reaction evidence="8 11">
        <text>ITP + H2O = IDP + phosphate + H(+)</text>
        <dbReference type="Rhea" id="RHEA:28330"/>
        <dbReference type="ChEBI" id="CHEBI:15377"/>
        <dbReference type="ChEBI" id="CHEBI:15378"/>
        <dbReference type="ChEBI" id="CHEBI:43474"/>
        <dbReference type="ChEBI" id="CHEBI:58280"/>
        <dbReference type="ChEBI" id="CHEBI:61402"/>
        <dbReference type="EC" id="3.6.1.73"/>
    </reaction>
</comment>
<dbReference type="PANTHER" id="PTHR34699">
    <property type="match status" value="1"/>
</dbReference>
<dbReference type="InterPro" id="IPR002786">
    <property type="entry name" value="Non_canon_purine_NTPase"/>
</dbReference>
<dbReference type="AlphaFoldDB" id="A0A455SQR5"/>
<dbReference type="PANTHER" id="PTHR34699:SF2">
    <property type="entry name" value="NON-CANONICAL PURINE NTP PHOSPHATASE_PRRC1 DOMAIN-CONTAINING PROTEIN"/>
    <property type="match status" value="1"/>
</dbReference>
<dbReference type="InterPro" id="IPR050299">
    <property type="entry name" value="YjjX_NTPase"/>
</dbReference>
<comment type="cofactor">
    <cofactor evidence="1">
        <name>Mn(2+)</name>
        <dbReference type="ChEBI" id="CHEBI:29035"/>
    </cofactor>
</comment>
<dbReference type="HAMAP" id="MF_00648">
    <property type="entry name" value="Non_canon_purine_NTPase_YjjX"/>
    <property type="match status" value="1"/>
</dbReference>
<evidence type="ECO:0000313" key="13">
    <source>
        <dbReference type="EMBL" id="BBH89956.1"/>
    </source>
</evidence>
<feature type="binding site" evidence="11">
    <location>
        <begin position="9"/>
        <end position="14"/>
    </location>
    <ligand>
        <name>substrate</name>
    </ligand>
</feature>
<dbReference type="Pfam" id="PF01931">
    <property type="entry name" value="NTPase_I-T"/>
    <property type="match status" value="1"/>
</dbReference>
<dbReference type="GO" id="GO:0006772">
    <property type="term" value="P:thiamine metabolic process"/>
    <property type="evidence" value="ECO:0007669"/>
    <property type="project" value="TreeGrafter"/>
</dbReference>
<dbReference type="Gene3D" id="3.90.950.10">
    <property type="match status" value="1"/>
</dbReference>
<evidence type="ECO:0000259" key="12">
    <source>
        <dbReference type="Pfam" id="PF01931"/>
    </source>
</evidence>